<dbReference type="GeneID" id="36346294"/>
<dbReference type="RefSeq" id="XP_024345762.1">
    <property type="nucleotide sequence ID" value="XM_024499828.1"/>
</dbReference>
<dbReference type="AlphaFoldDB" id="W6U216"/>
<evidence type="ECO:0000313" key="2">
    <source>
        <dbReference type="EMBL" id="EUB54566.1"/>
    </source>
</evidence>
<reference evidence="2 3" key="1">
    <citation type="journal article" date="2013" name="Nat. Genet.">
        <title>The genome of the hydatid tapeworm Echinococcus granulosus.</title>
        <authorList>
            <person name="Zheng H."/>
            <person name="Zhang W."/>
            <person name="Zhang L."/>
            <person name="Zhang Z."/>
            <person name="Li J."/>
            <person name="Lu G."/>
            <person name="Zhu Y."/>
            <person name="Wang Y."/>
            <person name="Huang Y."/>
            <person name="Liu J."/>
            <person name="Kang H."/>
            <person name="Chen J."/>
            <person name="Wang L."/>
            <person name="Chen A."/>
            <person name="Yu S."/>
            <person name="Gao Z."/>
            <person name="Jin L."/>
            <person name="Gu W."/>
            <person name="Wang Z."/>
            <person name="Zhao L."/>
            <person name="Shi B."/>
            <person name="Wen H."/>
            <person name="Lin R."/>
            <person name="Jones M.K."/>
            <person name="Brejova B."/>
            <person name="Vinar T."/>
            <person name="Zhao G."/>
            <person name="McManus D.P."/>
            <person name="Chen Z."/>
            <person name="Zhou Y."/>
            <person name="Wang S."/>
        </authorList>
    </citation>
    <scope>NUCLEOTIDE SEQUENCE [LARGE SCALE GENOMIC DNA]</scope>
</reference>
<dbReference type="CTD" id="36346294"/>
<organism evidence="2 3">
    <name type="scientific">Echinococcus granulosus</name>
    <name type="common">Hydatid tapeworm</name>
    <dbReference type="NCBI Taxonomy" id="6210"/>
    <lineage>
        <taxon>Eukaryota</taxon>
        <taxon>Metazoa</taxon>
        <taxon>Spiralia</taxon>
        <taxon>Lophotrochozoa</taxon>
        <taxon>Platyhelminthes</taxon>
        <taxon>Cestoda</taxon>
        <taxon>Eucestoda</taxon>
        <taxon>Cyclophyllidea</taxon>
        <taxon>Taeniidae</taxon>
        <taxon>Echinococcus</taxon>
        <taxon>Echinococcus granulosus group</taxon>
    </lineage>
</organism>
<sequence>MSISVHLTVKVKHYECSSKPKEFVIRKSVRAFKDKGIIIQLESRNKIAESSLLLFKACTSSMLMAPGIELFDRRFEGSKASNLLLIELMLQEMCLPALDERSCAGLKGRKLGFALKCRYNVPVVTKPSICRAFHSLPIGKHSYPNHECGKPEQFSFNSVGVFEQYMICTTNYSLIISTLPLLQATEYVVLPKFYPIAYKTLARNDNLKRRQNNKPTLLQNKSSLDKFSKTEDFKSYLSEVSGELEQSKTPDLMPEMPTASSDHKPVKEDYWFRATSQSDHVDCCDEDSMFSDETCPCGRSTTSTQTGLKLQGRNVSSKLMMCGKKIKPSSRKKVLKTCDSLSKLPWYLRFLTVLHEGKLTKLVF</sequence>
<keyword evidence="3" id="KW-1185">Reference proteome</keyword>
<dbReference type="EMBL" id="APAU02000236">
    <property type="protein sequence ID" value="EUB54566.1"/>
    <property type="molecule type" value="Genomic_DNA"/>
</dbReference>
<dbReference type="Proteomes" id="UP000019149">
    <property type="component" value="Unassembled WGS sequence"/>
</dbReference>
<accession>W6U216</accession>
<evidence type="ECO:0000256" key="1">
    <source>
        <dbReference type="SAM" id="MobiDB-lite"/>
    </source>
</evidence>
<dbReference type="OrthoDB" id="10522479at2759"/>
<protein>
    <submittedName>
        <fullName evidence="2">Uncharacterized protein</fullName>
    </submittedName>
</protein>
<proteinExistence type="predicted"/>
<gene>
    <name evidence="2" type="ORF">EGR_10579</name>
</gene>
<dbReference type="KEGG" id="egl:EGR_10579"/>
<name>W6U216_ECHGR</name>
<comment type="caution">
    <text evidence="2">The sequence shown here is derived from an EMBL/GenBank/DDBJ whole genome shotgun (WGS) entry which is preliminary data.</text>
</comment>
<feature type="region of interest" description="Disordered" evidence="1">
    <location>
        <begin position="242"/>
        <end position="263"/>
    </location>
</feature>
<evidence type="ECO:0000313" key="3">
    <source>
        <dbReference type="Proteomes" id="UP000019149"/>
    </source>
</evidence>